<dbReference type="Pfam" id="PF00085">
    <property type="entry name" value="Thioredoxin"/>
    <property type="match status" value="2"/>
</dbReference>
<keyword evidence="5" id="KW-1185">Reference proteome</keyword>
<dbReference type="EMBL" id="KQ767621">
    <property type="protein sequence ID" value="OAD53374.1"/>
    <property type="molecule type" value="Genomic_DNA"/>
</dbReference>
<proteinExistence type="predicted"/>
<feature type="domain" description="Thioredoxin" evidence="3">
    <location>
        <begin position="110"/>
        <end position="195"/>
    </location>
</feature>
<evidence type="ECO:0000256" key="2">
    <source>
        <dbReference type="SAM" id="Phobius"/>
    </source>
</evidence>
<name>A0A310S6M3_9HYME</name>
<feature type="transmembrane region" description="Helical" evidence="2">
    <location>
        <begin position="54"/>
        <end position="72"/>
    </location>
</feature>
<protein>
    <submittedName>
        <fullName evidence="4">Thioredoxin domain-containing protein 11</fullName>
    </submittedName>
</protein>
<sequence length="911" mass="105902">MLKEEPEASTPRNADNSHTTIPDSGSNDVAKESHQKVAIEERLASKMFSYARKIIHFFLAIIFTTLAVLHSSSPKISKPPLAKPFFNQNSIVLDFYKGHLGAMIERVIESDFSFVMYYAPWDAESQTVRQEFETVAQHYHSQVFFAAINCWHPSSECRTQYNKIQSYPVLMLYPSRDSGIEYRGIRTWPYMIKFLDTVMNPIVRVTHKKQLTDLRMNYDAVVVGYFNFTRLDKTPGYKEFYKAAIQILEEDPNRELVFAIVTSALSSKIDYNIYNLPSANLFTWNESLRYPEDSEWTSENILNWISSSIHQPVLWLQPPGVKALTLAPYLKEGPVLFLFTPRNPLHPENYNYNLIREIGLQYYNCPDNLLTKEIIERLRFKRHIAIAEHSERNKLCAKLLKETKNQTNKSTTSISIQRWVNDSCCVNVIINKCSLCKKNILNNAERRTSICKLNSNKFNDVCKSADIFKVSGVEDSQQKYEICCNQDHMVVKYENGFKSKSQKHKTSTFIANKEDVRSADAVKQAHLKFDCKKWVTGNKYHQPIFPRDNLEHPNINLTKSVCKMNKTLTLIAIDSLHYFYFAEGLGIDLFKKKDKTAVVLLDVAHESQYVMQEDFSRYTLIQFINNYTQGFLQRTLRSNNSRRFVQKYKTKVNCKTKDVQSVCIPELTTETFLDTILDPTKDVIVMYHSPYCGFCSAIFYVYLTVAHYLREMDHLLFVRVDGDNNDLPWEYNMNRFPSILFFPAKRKEDSTVYPFSLPVTIPNLVNFILANLDGDSHVEALVNICQSGAGMVPDACIARTRWLCLDIIQQLLRDYRKLIRHISLLGRISAKNKRKIILLKLAHIKDIHLILGSTIDLREDQHKVKFIRKKYRKYYKNIRLLELDSKINNTQVGNFSQEHNVFEREMIKSEL</sequence>
<dbReference type="OrthoDB" id="1910803at2759"/>
<accession>A0A310S6M3</accession>
<organism evidence="4 5">
    <name type="scientific">Eufriesea mexicana</name>
    <dbReference type="NCBI Taxonomy" id="516756"/>
    <lineage>
        <taxon>Eukaryota</taxon>
        <taxon>Metazoa</taxon>
        <taxon>Ecdysozoa</taxon>
        <taxon>Arthropoda</taxon>
        <taxon>Hexapoda</taxon>
        <taxon>Insecta</taxon>
        <taxon>Pterygota</taxon>
        <taxon>Neoptera</taxon>
        <taxon>Endopterygota</taxon>
        <taxon>Hymenoptera</taxon>
        <taxon>Apocrita</taxon>
        <taxon>Aculeata</taxon>
        <taxon>Apoidea</taxon>
        <taxon>Anthophila</taxon>
        <taxon>Apidae</taxon>
        <taxon>Eufriesea</taxon>
    </lineage>
</organism>
<dbReference type="InterPro" id="IPR013766">
    <property type="entry name" value="Thioredoxin_domain"/>
</dbReference>
<evidence type="ECO:0000256" key="1">
    <source>
        <dbReference type="SAM" id="MobiDB-lite"/>
    </source>
</evidence>
<feature type="region of interest" description="Disordered" evidence="1">
    <location>
        <begin position="1"/>
        <end position="33"/>
    </location>
</feature>
<dbReference type="PANTHER" id="PTHR46497:SF1">
    <property type="entry name" value="THIOREDOXIN DOMAIN-CONTAINING PROTEIN 11"/>
    <property type="match status" value="1"/>
</dbReference>
<dbReference type="InterPro" id="IPR052792">
    <property type="entry name" value="Thioredoxin_dom-contain_11"/>
</dbReference>
<feature type="domain" description="Thioredoxin" evidence="3">
    <location>
        <begin position="666"/>
        <end position="749"/>
    </location>
</feature>
<gene>
    <name evidence="4" type="ORF">WN48_10252</name>
</gene>
<dbReference type="CDD" id="cd02981">
    <property type="entry name" value="PDI_b_family"/>
    <property type="match status" value="1"/>
</dbReference>
<evidence type="ECO:0000313" key="5">
    <source>
        <dbReference type="Proteomes" id="UP000250275"/>
    </source>
</evidence>
<keyword evidence="2" id="KW-0812">Transmembrane</keyword>
<dbReference type="Gene3D" id="3.40.30.10">
    <property type="entry name" value="Glutaredoxin"/>
    <property type="match status" value="3"/>
</dbReference>
<dbReference type="SUPFAM" id="SSF52833">
    <property type="entry name" value="Thioredoxin-like"/>
    <property type="match status" value="2"/>
</dbReference>
<dbReference type="AlphaFoldDB" id="A0A310S6M3"/>
<feature type="compositionally biased region" description="Polar residues" evidence="1">
    <location>
        <begin position="10"/>
        <end position="27"/>
    </location>
</feature>
<evidence type="ECO:0000313" key="4">
    <source>
        <dbReference type="EMBL" id="OAD53374.1"/>
    </source>
</evidence>
<dbReference type="CDD" id="cd02995">
    <property type="entry name" value="PDI_a_PDI_a'_C"/>
    <property type="match status" value="1"/>
</dbReference>
<dbReference type="InterPro" id="IPR036249">
    <property type="entry name" value="Thioredoxin-like_sf"/>
</dbReference>
<dbReference type="PANTHER" id="PTHR46497">
    <property type="entry name" value="THIOREDOXIN DOMAIN-CONTAINING PROTEIN 11"/>
    <property type="match status" value="1"/>
</dbReference>
<dbReference type="Proteomes" id="UP000250275">
    <property type="component" value="Unassembled WGS sequence"/>
</dbReference>
<keyword evidence="2" id="KW-1133">Transmembrane helix</keyword>
<evidence type="ECO:0000259" key="3">
    <source>
        <dbReference type="Pfam" id="PF00085"/>
    </source>
</evidence>
<reference evidence="4 5" key="1">
    <citation type="submission" date="2015-07" db="EMBL/GenBank/DDBJ databases">
        <title>The genome of Eufriesea mexicana.</title>
        <authorList>
            <person name="Pan H."/>
            <person name="Kapheim K."/>
        </authorList>
    </citation>
    <scope>NUCLEOTIDE SEQUENCE [LARGE SCALE GENOMIC DNA]</scope>
    <source>
        <strain evidence="4">0111107269</strain>
        <tissue evidence="4">Whole body</tissue>
    </source>
</reference>
<keyword evidence="2" id="KW-0472">Membrane</keyword>